<evidence type="ECO:0000313" key="3">
    <source>
        <dbReference type="Proteomes" id="UP001151760"/>
    </source>
</evidence>
<organism evidence="2 3">
    <name type="scientific">Tanacetum coccineum</name>
    <dbReference type="NCBI Taxonomy" id="301880"/>
    <lineage>
        <taxon>Eukaryota</taxon>
        <taxon>Viridiplantae</taxon>
        <taxon>Streptophyta</taxon>
        <taxon>Embryophyta</taxon>
        <taxon>Tracheophyta</taxon>
        <taxon>Spermatophyta</taxon>
        <taxon>Magnoliopsida</taxon>
        <taxon>eudicotyledons</taxon>
        <taxon>Gunneridae</taxon>
        <taxon>Pentapetalae</taxon>
        <taxon>asterids</taxon>
        <taxon>campanulids</taxon>
        <taxon>Asterales</taxon>
        <taxon>Asteraceae</taxon>
        <taxon>Asteroideae</taxon>
        <taxon>Anthemideae</taxon>
        <taxon>Anthemidinae</taxon>
        <taxon>Tanacetum</taxon>
    </lineage>
</organism>
<evidence type="ECO:0000256" key="1">
    <source>
        <dbReference type="SAM" id="MobiDB-lite"/>
    </source>
</evidence>
<feature type="region of interest" description="Disordered" evidence="1">
    <location>
        <begin position="283"/>
        <end position="305"/>
    </location>
</feature>
<keyword evidence="3" id="KW-1185">Reference proteome</keyword>
<dbReference type="Proteomes" id="UP001151760">
    <property type="component" value="Unassembled WGS sequence"/>
</dbReference>
<accession>A0ABQ4YHQ0</accession>
<reference evidence="2" key="1">
    <citation type="journal article" date="2022" name="Int. J. Mol. Sci.">
        <title>Draft Genome of Tanacetum Coccineum: Genomic Comparison of Closely Related Tanacetum-Family Plants.</title>
        <authorList>
            <person name="Yamashiro T."/>
            <person name="Shiraishi A."/>
            <person name="Nakayama K."/>
            <person name="Satake H."/>
        </authorList>
    </citation>
    <scope>NUCLEOTIDE SEQUENCE</scope>
</reference>
<comment type="caution">
    <text evidence="2">The sequence shown here is derived from an EMBL/GenBank/DDBJ whole genome shotgun (WGS) entry which is preliminary data.</text>
</comment>
<dbReference type="EMBL" id="BQNB010010414">
    <property type="protein sequence ID" value="GJS76971.1"/>
    <property type="molecule type" value="Genomic_DNA"/>
</dbReference>
<sequence length="331" mass="37338">MDSNFNNENEHEFPGLDIDDSDLHLTPLCVSSSSNHVDPSRLHTKFQLRLYSVLRYCSASLVAHVLNHLPQPKLIRIIPDLAGIVQQAKLLKEKVFSCWEGQVMSTQNYMQKVVEDVDEDDDFNSGGGYVKGYSIGAAMILANVSVFTPKPSQHYLNITMRNVIEYESMKVDCGGRRTRFKTALETFDGVGSVNTDIWRWSTEVADEVQRVHSLNGIHQWCWFVIRAVMSSASSVVTYTSVYTDSEPGRVFWGADDEEISEGGIPRVIILGYDRLPIQPVASPSPDYIPGLEDPQTPPVPQDEDERKPMFIQTHDPDYVPEPIYPEYIPLV</sequence>
<reference evidence="2" key="2">
    <citation type="submission" date="2022-01" db="EMBL/GenBank/DDBJ databases">
        <authorList>
            <person name="Yamashiro T."/>
            <person name="Shiraishi A."/>
            <person name="Satake H."/>
            <person name="Nakayama K."/>
        </authorList>
    </citation>
    <scope>NUCLEOTIDE SEQUENCE</scope>
</reference>
<proteinExistence type="predicted"/>
<evidence type="ECO:0000313" key="2">
    <source>
        <dbReference type="EMBL" id="GJS76971.1"/>
    </source>
</evidence>
<gene>
    <name evidence="2" type="ORF">Tco_0726852</name>
</gene>
<protein>
    <submittedName>
        <fullName evidence="2">Uncharacterized protein</fullName>
    </submittedName>
</protein>
<name>A0ABQ4YHQ0_9ASTR</name>